<feature type="compositionally biased region" description="Polar residues" evidence="1">
    <location>
        <begin position="89"/>
        <end position="98"/>
    </location>
</feature>
<evidence type="ECO:0000313" key="3">
    <source>
        <dbReference type="Proteomes" id="UP001497623"/>
    </source>
</evidence>
<name>A0AAV2RXA1_MEGNR</name>
<dbReference type="AlphaFoldDB" id="A0AAV2RXA1"/>
<comment type="caution">
    <text evidence="2">The sequence shown here is derived from an EMBL/GenBank/DDBJ whole genome shotgun (WGS) entry which is preliminary data.</text>
</comment>
<organism evidence="2 3">
    <name type="scientific">Meganyctiphanes norvegica</name>
    <name type="common">Northern krill</name>
    <name type="synonym">Thysanopoda norvegica</name>
    <dbReference type="NCBI Taxonomy" id="48144"/>
    <lineage>
        <taxon>Eukaryota</taxon>
        <taxon>Metazoa</taxon>
        <taxon>Ecdysozoa</taxon>
        <taxon>Arthropoda</taxon>
        <taxon>Crustacea</taxon>
        <taxon>Multicrustacea</taxon>
        <taxon>Malacostraca</taxon>
        <taxon>Eumalacostraca</taxon>
        <taxon>Eucarida</taxon>
        <taxon>Euphausiacea</taxon>
        <taxon>Euphausiidae</taxon>
        <taxon>Meganyctiphanes</taxon>
    </lineage>
</organism>
<evidence type="ECO:0000256" key="1">
    <source>
        <dbReference type="SAM" id="MobiDB-lite"/>
    </source>
</evidence>
<accession>A0AAV2RXA1</accession>
<dbReference type="EMBL" id="CAXKWB010033330">
    <property type="protein sequence ID" value="CAL4142691.1"/>
    <property type="molecule type" value="Genomic_DNA"/>
</dbReference>
<reference evidence="2 3" key="1">
    <citation type="submission" date="2024-05" db="EMBL/GenBank/DDBJ databases">
        <authorList>
            <person name="Wallberg A."/>
        </authorList>
    </citation>
    <scope>NUCLEOTIDE SEQUENCE [LARGE SCALE GENOMIC DNA]</scope>
</reference>
<sequence>MESDTQSWYRDHPSQLPLQPPHHSQESYHHHHALHSFKREVHEEPLDPSENIEGSNGIVIHPNMTQHLQIEQQIESEATHTMHSKPTILDSQPQMESQQPERDSHSFMESQQPESESHSFMESRACYQPHSVIQPHGTETTDRHADSELDSHTIDPHGAMGTESGIPAHDDTQRVLGVSSCAHDEEGRALQERHDPIENPSLEHADNAGHTEDRAPEHGSLAGRPPEPSPHHEYHSGQDPPHGEPHQEGLLPPDEVDVYLNQLNHRDSLYYPLQPYQHPSH</sequence>
<feature type="compositionally biased region" description="Basic and acidic residues" evidence="1">
    <location>
        <begin position="139"/>
        <end position="155"/>
    </location>
</feature>
<protein>
    <submittedName>
        <fullName evidence="2">Uncharacterized protein</fullName>
    </submittedName>
</protein>
<feature type="compositionally biased region" description="Basic and acidic residues" evidence="1">
    <location>
        <begin position="182"/>
        <end position="217"/>
    </location>
</feature>
<feature type="region of interest" description="Disordered" evidence="1">
    <location>
        <begin position="88"/>
        <end position="263"/>
    </location>
</feature>
<feature type="compositionally biased region" description="Basic and acidic residues" evidence="1">
    <location>
        <begin position="229"/>
        <end position="247"/>
    </location>
</feature>
<feature type="region of interest" description="Disordered" evidence="1">
    <location>
        <begin position="1"/>
        <end position="57"/>
    </location>
</feature>
<feature type="non-terminal residue" evidence="2">
    <location>
        <position position="281"/>
    </location>
</feature>
<proteinExistence type="predicted"/>
<evidence type="ECO:0000313" key="2">
    <source>
        <dbReference type="EMBL" id="CAL4142691.1"/>
    </source>
</evidence>
<keyword evidence="3" id="KW-1185">Reference proteome</keyword>
<dbReference type="Proteomes" id="UP001497623">
    <property type="component" value="Unassembled WGS sequence"/>
</dbReference>
<gene>
    <name evidence="2" type="ORF">MNOR_LOCUS29174</name>
</gene>